<feature type="region of interest" description="Disordered" evidence="1">
    <location>
        <begin position="177"/>
        <end position="211"/>
    </location>
</feature>
<evidence type="ECO:0000313" key="3">
    <source>
        <dbReference type="WBParaSite" id="ALUE_0002152501-mRNA-1"/>
    </source>
</evidence>
<sequence>LSCKKRTAIFSKDWGVASAGSSLLYTGGKGAAIKSSSVYAINASHYHLPISLSQHVPHSSNAHLEHHNQAAHCFPAHLNGYQSSEYVPGGPGSLRNTVPNSSLLTIGALPALRSSQTMIEVLARGGTIETAAVPVATSSSAIGGGSSTSSGVSSASKHLSSSVSTLSAVGQGIEIRQHISKSSSDESLRLSKRGVAGGGSSTSSGVSSASKHLSSSVSTLSAVGQGIEIRQHISKSPSDESLRSHTSSSGGSGGGANSNGTANSGGSAGNKGYRPQDAVRTFGSKLSSYEISEIYNYPRVYFVGSQAKKRGGVVGGPNNCGYDDDMGSYLLVAHDHIAYRYEVLKVIGKGSFGQVRELAISFPP</sequence>
<proteinExistence type="predicted"/>
<dbReference type="AlphaFoldDB" id="A0A0M3IRZ7"/>
<evidence type="ECO:0000256" key="1">
    <source>
        <dbReference type="SAM" id="MobiDB-lite"/>
    </source>
</evidence>
<reference evidence="3" key="1">
    <citation type="submission" date="2017-02" db="UniProtKB">
        <authorList>
            <consortium name="WormBaseParasite"/>
        </authorList>
    </citation>
    <scope>IDENTIFICATION</scope>
</reference>
<dbReference type="InterPro" id="IPR042521">
    <property type="entry name" value="DYRK"/>
</dbReference>
<dbReference type="Proteomes" id="UP000036681">
    <property type="component" value="Unplaced"/>
</dbReference>
<dbReference type="Gene3D" id="3.30.200.20">
    <property type="entry name" value="Phosphorylase Kinase, domain 1"/>
    <property type="match status" value="1"/>
</dbReference>
<dbReference type="WBParaSite" id="ALUE_0002152501-mRNA-1">
    <property type="protein sequence ID" value="ALUE_0002152501-mRNA-1"/>
    <property type="gene ID" value="ALUE_0002152501"/>
</dbReference>
<protein>
    <submittedName>
        <fullName evidence="3">Protein kinase domain-containing protein</fullName>
    </submittedName>
</protein>
<evidence type="ECO:0000313" key="2">
    <source>
        <dbReference type="Proteomes" id="UP000036681"/>
    </source>
</evidence>
<accession>A0A0M3IRZ7</accession>
<dbReference type="GO" id="GO:0004712">
    <property type="term" value="F:protein serine/threonine/tyrosine kinase activity"/>
    <property type="evidence" value="ECO:0007669"/>
    <property type="project" value="InterPro"/>
</dbReference>
<feature type="region of interest" description="Disordered" evidence="1">
    <location>
        <begin position="233"/>
        <end position="275"/>
    </location>
</feature>
<feature type="compositionally biased region" description="Low complexity" evidence="1">
    <location>
        <begin position="201"/>
        <end position="211"/>
    </location>
</feature>
<dbReference type="Gene3D" id="3.30.10.30">
    <property type="entry name" value="DYRK"/>
    <property type="match status" value="1"/>
</dbReference>
<keyword evidence="2" id="KW-1185">Reference proteome</keyword>
<name>A0A0M3IRZ7_ASCLU</name>
<organism evidence="2 3">
    <name type="scientific">Ascaris lumbricoides</name>
    <name type="common">Giant roundworm</name>
    <dbReference type="NCBI Taxonomy" id="6252"/>
    <lineage>
        <taxon>Eukaryota</taxon>
        <taxon>Metazoa</taxon>
        <taxon>Ecdysozoa</taxon>
        <taxon>Nematoda</taxon>
        <taxon>Chromadorea</taxon>
        <taxon>Rhabditida</taxon>
        <taxon>Spirurina</taxon>
        <taxon>Ascaridomorpha</taxon>
        <taxon>Ascaridoidea</taxon>
        <taxon>Ascarididae</taxon>
        <taxon>Ascaris</taxon>
    </lineage>
</organism>